<dbReference type="Proteomes" id="UP001318682">
    <property type="component" value="Chromosome"/>
</dbReference>
<evidence type="ECO:0000313" key="1">
    <source>
        <dbReference type="EMBL" id="WVX49844.1"/>
    </source>
</evidence>
<organism evidence="1 2">
    <name type="scientific">Roseobacter fucihabitans</name>
    <dbReference type="NCBI Taxonomy" id="1537242"/>
    <lineage>
        <taxon>Bacteria</taxon>
        <taxon>Pseudomonadati</taxon>
        <taxon>Pseudomonadota</taxon>
        <taxon>Alphaproteobacteria</taxon>
        <taxon>Rhodobacterales</taxon>
        <taxon>Roseobacteraceae</taxon>
        <taxon>Roseobacter</taxon>
    </lineage>
</organism>
<sequence>MKYGAPEGNNLESSECALVLEELENWSEVLKSGPEVIHTLAAFADAASADADGHKLAPLATDLPELEP</sequence>
<evidence type="ECO:0000313" key="2">
    <source>
        <dbReference type="Proteomes" id="UP001318682"/>
    </source>
</evidence>
<gene>
    <name evidence="1" type="ORF">ROLI_029390</name>
</gene>
<protein>
    <submittedName>
        <fullName evidence="1">Uncharacterized protein</fullName>
    </submittedName>
</protein>
<dbReference type="EMBL" id="CP143423">
    <property type="protein sequence ID" value="WVX49844.1"/>
    <property type="molecule type" value="Genomic_DNA"/>
</dbReference>
<keyword evidence="2" id="KW-1185">Reference proteome</keyword>
<name>A0ABZ2BUW5_9RHOB</name>
<proteinExistence type="predicted"/>
<accession>A0ABZ2BUW5</accession>
<reference evidence="2" key="1">
    <citation type="submission" date="2024-01" db="EMBL/GenBank/DDBJ databases">
        <title>Roseobacter fucihabitans sp. nov., isolated from the brown alga Fucus spiralis.</title>
        <authorList>
            <person name="Hahnke S."/>
            <person name="Berger M."/>
            <person name="Schlingloff A."/>
            <person name="Athale I."/>
            <person name="Neumann-Schaal M."/>
            <person name="Adenaya A."/>
            <person name="Poehlein A."/>
            <person name="Daniel R."/>
            <person name="Pertersen J."/>
            <person name="Brinkhoff T."/>
        </authorList>
    </citation>
    <scope>NUCLEOTIDE SEQUENCE [LARGE SCALE GENOMIC DNA]</scope>
    <source>
        <strain evidence="2">B14</strain>
    </source>
</reference>